<keyword evidence="4" id="KW-0812">Transmembrane</keyword>
<keyword evidence="3" id="KW-1134">Transmembrane beta strand</keyword>
<dbReference type="Gene3D" id="2.60.40.1120">
    <property type="entry name" value="Carboxypeptidase-like, regulatory domain"/>
    <property type="match status" value="1"/>
</dbReference>
<reference evidence="9" key="1">
    <citation type="submission" date="2006-10" db="EMBL/GenBank/DDBJ databases">
        <title>Complete sequence of Solibacter usitatus Ellin6076.</title>
        <authorList>
            <consortium name="US DOE Joint Genome Institute"/>
            <person name="Copeland A."/>
            <person name="Lucas S."/>
            <person name="Lapidus A."/>
            <person name="Barry K."/>
            <person name="Detter J.C."/>
            <person name="Glavina del Rio T."/>
            <person name="Hammon N."/>
            <person name="Israni S."/>
            <person name="Dalin E."/>
            <person name="Tice H."/>
            <person name="Pitluck S."/>
            <person name="Thompson L.S."/>
            <person name="Brettin T."/>
            <person name="Bruce D."/>
            <person name="Han C."/>
            <person name="Tapia R."/>
            <person name="Gilna P."/>
            <person name="Schmutz J."/>
            <person name="Larimer F."/>
            <person name="Land M."/>
            <person name="Hauser L."/>
            <person name="Kyrpides N."/>
            <person name="Mikhailova N."/>
            <person name="Janssen P.H."/>
            <person name="Kuske C.R."/>
            <person name="Richardson P."/>
        </authorList>
    </citation>
    <scope>NUCLEOTIDE SEQUENCE</scope>
    <source>
        <strain evidence="9">Ellin6076</strain>
    </source>
</reference>
<accession>Q028H0</accession>
<dbReference type="SUPFAM" id="SSF56935">
    <property type="entry name" value="Porins"/>
    <property type="match status" value="1"/>
</dbReference>
<keyword evidence="2" id="KW-0813">Transport</keyword>
<dbReference type="GO" id="GO:0044718">
    <property type="term" value="P:siderophore transmembrane transport"/>
    <property type="evidence" value="ECO:0007669"/>
    <property type="project" value="TreeGrafter"/>
</dbReference>
<evidence type="ECO:0000256" key="7">
    <source>
        <dbReference type="SAM" id="SignalP"/>
    </source>
</evidence>
<dbReference type="InterPro" id="IPR036942">
    <property type="entry name" value="Beta-barrel_TonB_sf"/>
</dbReference>
<evidence type="ECO:0000256" key="3">
    <source>
        <dbReference type="ARBA" id="ARBA00022452"/>
    </source>
</evidence>
<dbReference type="EMBL" id="CP000473">
    <property type="protein sequence ID" value="ABJ82582.1"/>
    <property type="molecule type" value="Genomic_DNA"/>
</dbReference>
<dbReference type="PANTHER" id="PTHR30069:SF46">
    <property type="entry name" value="OAR PROTEIN"/>
    <property type="match status" value="1"/>
</dbReference>
<dbReference type="KEGG" id="sus:Acid_1591"/>
<dbReference type="InParanoid" id="Q028H0"/>
<dbReference type="OrthoDB" id="97893at2"/>
<dbReference type="GO" id="GO:0009279">
    <property type="term" value="C:cell outer membrane"/>
    <property type="evidence" value="ECO:0007669"/>
    <property type="project" value="UniProtKB-SubCell"/>
</dbReference>
<dbReference type="Gene3D" id="2.40.170.20">
    <property type="entry name" value="TonB-dependent receptor, beta-barrel domain"/>
    <property type="match status" value="1"/>
</dbReference>
<dbReference type="AlphaFoldDB" id="Q028H0"/>
<dbReference type="HOGENOM" id="CLU_006298_0_0_0"/>
<keyword evidence="5" id="KW-0472">Membrane</keyword>
<dbReference type="Pfam" id="PF25183">
    <property type="entry name" value="OMP_b-brl_4"/>
    <property type="match status" value="1"/>
</dbReference>
<sequence precursor="true">MKKLVAVLLPIACLLALPAFAQDFRATISGHIFDASGGAVPNAKIQVTNIATNEVTNAVSDTSGAYAIPLLRPGDYNLTATAAGFKQFVRDQIPLQAAKVLGLDINLEVGNVTDRVEVTAEAASLETQSASRGGVVTTQQVAEMPLNARNPFMLGAMMSGVQFSGAAIWQRPFDNGAIAQWSINGSRDSSAEFFLDGASNNGQMGSNNIGAVPIVDAVQEFNMMTNMYNAEYGHTGGGIMNVVLKSGTNTHHITAWEFMRRTPLDANTFQNNAIIASATNPTGGAPRPNHYLDQYGWLLDGPLRIPGILKKDGPVKLFYMGTYEGYREGTPNPLTVSYPEAEMRNGDFSKLTNSVGQKITIYNPFDGVIGSDGNVVRQPFPGNIIPKNLLNPVALAVTKYMPLPNQAAAPGSAYSTSNLSIPSFFDKDKFYNLILKFDANIGNKNRAYFRHLSNDRTEDRAVNGIDNKPGTDGQQPFQRINDAYVADWTTTVSPTLLFDVRASYNRFIEKGFGRANDGFDLTSLGLQPSLLGQLPSPQYFGLWQFTGTLYQNLGRYQSNNWSNTYQLQGNVTKVAGSHTIKAGIDTRQINYLQENTGNILQFQGDTTWTQRSNINGDSTQGDPYATFLLGIVSGSSNYPVYPWWRQPYTALFVNDDWKVSRKLTLNLGLRYDITPFAHEKHNRQNGAFDPNAKSGIVVPADALAALKANGVPDSQINNLANLKGSITFAGVNGVANTPATLKKKNFGPRFGFAYQLGEKLVMRGGFALYFSDPNNDIFQTAGYSTSTSIVNSLDGGRTPITNILSNPYPNGISLPTGSSAGTLTFAGKNNNWFDTGAVIPKTWSFSYGFQYQATRSSTLEASYVGSRSYDQTMQKDYNIPSLDFRKTCNIYDGGSPIYCNQTVPNPFKGLPAFIGTSYYTSTTISRFNLARPFPQFNGNMTQQGRNDSAIRYDSLQINYNIRFRGGLTLLGNYTLSKQIEQWGFNDAYNNVYQQGLYTVDRPQVLKLTAVYSLPFGQGKHFLSGAHGFVNKLVSGWEWNSNFQDAFRGAPATLPQNAILLKDPLTPVKDASGNLAVDAQGRPIWDGHTDWKAYQVRGFNPCVLKQNDDGTVVPQPSSIALGCGAASSGNYAWLATTTYAPSYNPFRSGQIRRQHAFSLDTSLLKMTQVNERIRFQLGFEAFNVANHNFYGLVSNYDTSPSSTTFGVVRPSTVSTQNGLPRQIQVRMKFFW</sequence>
<evidence type="ECO:0000256" key="6">
    <source>
        <dbReference type="ARBA" id="ARBA00023237"/>
    </source>
</evidence>
<feature type="chain" id="PRO_5004163759" description="TonB-dependent transporter Oar-like beta-barrel domain-containing protein" evidence="7">
    <location>
        <begin position="22"/>
        <end position="1230"/>
    </location>
</feature>
<name>Q028H0_SOLUE</name>
<dbReference type="InterPro" id="IPR008969">
    <property type="entry name" value="CarboxyPept-like_regulatory"/>
</dbReference>
<feature type="domain" description="TonB-dependent transporter Oar-like beta-barrel" evidence="8">
    <location>
        <begin position="243"/>
        <end position="1223"/>
    </location>
</feature>
<proteinExistence type="predicted"/>
<keyword evidence="6" id="KW-0998">Cell outer membrane</keyword>
<dbReference type="eggNOG" id="COG4771">
    <property type="taxonomic scope" value="Bacteria"/>
</dbReference>
<keyword evidence="7" id="KW-0732">Signal</keyword>
<evidence type="ECO:0000256" key="5">
    <source>
        <dbReference type="ARBA" id="ARBA00023136"/>
    </source>
</evidence>
<dbReference type="InterPro" id="IPR039426">
    <property type="entry name" value="TonB-dep_rcpt-like"/>
</dbReference>
<gene>
    <name evidence="9" type="ordered locus">Acid_1591</name>
</gene>
<organism evidence="9">
    <name type="scientific">Solibacter usitatus (strain Ellin6076)</name>
    <dbReference type="NCBI Taxonomy" id="234267"/>
    <lineage>
        <taxon>Bacteria</taxon>
        <taxon>Pseudomonadati</taxon>
        <taxon>Acidobacteriota</taxon>
        <taxon>Terriglobia</taxon>
        <taxon>Bryobacterales</taxon>
        <taxon>Solibacteraceae</taxon>
        <taxon>Candidatus Solibacter</taxon>
    </lineage>
</organism>
<dbReference type="GO" id="GO:0015344">
    <property type="term" value="F:siderophore uptake transmembrane transporter activity"/>
    <property type="evidence" value="ECO:0007669"/>
    <property type="project" value="TreeGrafter"/>
</dbReference>
<dbReference type="PANTHER" id="PTHR30069">
    <property type="entry name" value="TONB-DEPENDENT OUTER MEMBRANE RECEPTOR"/>
    <property type="match status" value="1"/>
</dbReference>
<comment type="subcellular location">
    <subcellularLocation>
        <location evidence="1">Cell outer membrane</location>
        <topology evidence="1">Multi-pass membrane protein</topology>
    </subcellularLocation>
</comment>
<dbReference type="STRING" id="234267.Acid_1591"/>
<evidence type="ECO:0000256" key="2">
    <source>
        <dbReference type="ARBA" id="ARBA00022448"/>
    </source>
</evidence>
<evidence type="ECO:0000256" key="1">
    <source>
        <dbReference type="ARBA" id="ARBA00004571"/>
    </source>
</evidence>
<dbReference type="SUPFAM" id="SSF49464">
    <property type="entry name" value="Carboxypeptidase regulatory domain-like"/>
    <property type="match status" value="1"/>
</dbReference>
<protein>
    <recommendedName>
        <fullName evidence="8">TonB-dependent transporter Oar-like beta-barrel domain-containing protein</fullName>
    </recommendedName>
</protein>
<dbReference type="InterPro" id="IPR057601">
    <property type="entry name" value="Oar-like_b-barrel"/>
</dbReference>
<evidence type="ECO:0000259" key="8">
    <source>
        <dbReference type="Pfam" id="PF25183"/>
    </source>
</evidence>
<evidence type="ECO:0000313" key="9">
    <source>
        <dbReference type="EMBL" id="ABJ82582.1"/>
    </source>
</evidence>
<feature type="signal peptide" evidence="7">
    <location>
        <begin position="1"/>
        <end position="21"/>
    </location>
</feature>
<evidence type="ECO:0000256" key="4">
    <source>
        <dbReference type="ARBA" id="ARBA00022692"/>
    </source>
</evidence>
<dbReference type="Pfam" id="PF13620">
    <property type="entry name" value="CarboxypepD_reg"/>
    <property type="match status" value="1"/>
</dbReference>